<dbReference type="EMBL" id="JABBWK010000082">
    <property type="protein sequence ID" value="KAG1894246.1"/>
    <property type="molecule type" value="Genomic_DNA"/>
</dbReference>
<gene>
    <name evidence="2" type="ORF">F5891DRAFT_961796</name>
</gene>
<dbReference type="AlphaFoldDB" id="A0AAD4DUL4"/>
<sequence>CPTCGRNNFRTLKGLLTHMGQTKGCLWYHKGKLRDLGNLGTFECTVIPDTLVAEGEDMPVDEGGVDECDPEDVNEAWNQELFDLIPVQPPADHAPSRSDSAQAEEPTQGSSRRVLNVDEDRRVVVEHPTASAIVREGKTFVESWCRHILGDLHQFDGD</sequence>
<evidence type="ECO:0000313" key="2">
    <source>
        <dbReference type="EMBL" id="KAG1894246.1"/>
    </source>
</evidence>
<name>A0AAD4DUL4_9AGAM</name>
<reference evidence="2" key="1">
    <citation type="journal article" date="2020" name="New Phytol.">
        <title>Comparative genomics reveals dynamic genome evolution in host specialist ectomycorrhizal fungi.</title>
        <authorList>
            <person name="Lofgren L.A."/>
            <person name="Nguyen N.H."/>
            <person name="Vilgalys R."/>
            <person name="Ruytinx J."/>
            <person name="Liao H.L."/>
            <person name="Branco S."/>
            <person name="Kuo A."/>
            <person name="LaButti K."/>
            <person name="Lipzen A."/>
            <person name="Andreopoulos W."/>
            <person name="Pangilinan J."/>
            <person name="Riley R."/>
            <person name="Hundley H."/>
            <person name="Na H."/>
            <person name="Barry K."/>
            <person name="Grigoriev I.V."/>
            <person name="Stajich J.E."/>
            <person name="Kennedy P.G."/>
        </authorList>
    </citation>
    <scope>NUCLEOTIDE SEQUENCE</scope>
    <source>
        <strain evidence="2">FC203</strain>
    </source>
</reference>
<protein>
    <submittedName>
        <fullName evidence="2">Uncharacterized protein</fullName>
    </submittedName>
</protein>
<accession>A0AAD4DUL4</accession>
<dbReference type="RefSeq" id="XP_041219822.1">
    <property type="nucleotide sequence ID" value="XM_041375842.1"/>
</dbReference>
<feature type="non-terminal residue" evidence="2">
    <location>
        <position position="1"/>
    </location>
</feature>
<organism evidence="2 3">
    <name type="scientific">Suillus fuscotomentosus</name>
    <dbReference type="NCBI Taxonomy" id="1912939"/>
    <lineage>
        <taxon>Eukaryota</taxon>
        <taxon>Fungi</taxon>
        <taxon>Dikarya</taxon>
        <taxon>Basidiomycota</taxon>
        <taxon>Agaricomycotina</taxon>
        <taxon>Agaricomycetes</taxon>
        <taxon>Agaricomycetidae</taxon>
        <taxon>Boletales</taxon>
        <taxon>Suillineae</taxon>
        <taxon>Suillaceae</taxon>
        <taxon>Suillus</taxon>
    </lineage>
</organism>
<dbReference type="GeneID" id="64670140"/>
<evidence type="ECO:0000313" key="3">
    <source>
        <dbReference type="Proteomes" id="UP001195769"/>
    </source>
</evidence>
<evidence type="ECO:0000256" key="1">
    <source>
        <dbReference type="SAM" id="MobiDB-lite"/>
    </source>
</evidence>
<keyword evidence="3" id="KW-1185">Reference proteome</keyword>
<feature type="compositionally biased region" description="Polar residues" evidence="1">
    <location>
        <begin position="97"/>
        <end position="113"/>
    </location>
</feature>
<dbReference type="Proteomes" id="UP001195769">
    <property type="component" value="Unassembled WGS sequence"/>
</dbReference>
<feature type="region of interest" description="Disordered" evidence="1">
    <location>
        <begin position="87"/>
        <end position="115"/>
    </location>
</feature>
<proteinExistence type="predicted"/>
<comment type="caution">
    <text evidence="2">The sequence shown here is derived from an EMBL/GenBank/DDBJ whole genome shotgun (WGS) entry which is preliminary data.</text>
</comment>